<dbReference type="SUPFAM" id="SSF49899">
    <property type="entry name" value="Concanavalin A-like lectins/glucanases"/>
    <property type="match status" value="1"/>
</dbReference>
<proteinExistence type="inferred from homology"/>
<dbReference type="InterPro" id="IPR048287">
    <property type="entry name" value="TSPN-like_N"/>
</dbReference>
<dbReference type="SMART" id="SM00210">
    <property type="entry name" value="TSPN"/>
    <property type="match status" value="1"/>
</dbReference>
<evidence type="ECO:0000256" key="10">
    <source>
        <dbReference type="ARBA" id="ARBA00054091"/>
    </source>
</evidence>
<evidence type="ECO:0000256" key="14">
    <source>
        <dbReference type="SAM" id="SignalP"/>
    </source>
</evidence>
<reference evidence="16" key="1">
    <citation type="submission" date="2023-06" db="EMBL/GenBank/DDBJ databases">
        <title>Male Hemibagrus guttatus genome.</title>
        <authorList>
            <person name="Bian C."/>
        </authorList>
    </citation>
    <scope>NUCLEOTIDE SEQUENCE</scope>
    <source>
        <strain evidence="16">Male_cb2023</strain>
        <tissue evidence="16">Muscle</tissue>
    </source>
</reference>
<dbReference type="GO" id="GO:0005581">
    <property type="term" value="C:collagen trimer"/>
    <property type="evidence" value="ECO:0007669"/>
    <property type="project" value="UniProtKB-KW"/>
</dbReference>
<evidence type="ECO:0000256" key="1">
    <source>
        <dbReference type="ARBA" id="ARBA00004498"/>
    </source>
</evidence>
<evidence type="ECO:0000256" key="8">
    <source>
        <dbReference type="ARBA" id="ARBA00023278"/>
    </source>
</evidence>
<comment type="caution">
    <text evidence="16">The sequence shown here is derived from an EMBL/GenBank/DDBJ whole genome shotgun (WGS) entry which is preliminary data.</text>
</comment>
<keyword evidence="3" id="KW-0272">Extracellular matrix</keyword>
<protein>
    <recommendedName>
        <fullName evidence="12">Collagen alpha-1(IX) chain</fullName>
    </recommendedName>
</protein>
<evidence type="ECO:0000259" key="15">
    <source>
        <dbReference type="SMART" id="SM00210"/>
    </source>
</evidence>
<keyword evidence="5" id="KW-0677">Repeat</keyword>
<keyword evidence="7" id="KW-1015">Disulfide bond</keyword>
<keyword evidence="8" id="KW-0379">Hydroxylation</keyword>
<evidence type="ECO:0000256" key="4">
    <source>
        <dbReference type="ARBA" id="ARBA00022729"/>
    </source>
</evidence>
<comment type="subunit">
    <text evidence="11">Heterotrimer of an alpha 1(IX), an alpha 2(IX) and an alpha 3(IX) chain.</text>
</comment>
<accession>A0AAE0V0Y0</accession>
<keyword evidence="6" id="KW-0176">Collagen</keyword>
<feature type="compositionally biased region" description="Basic and acidic residues" evidence="13">
    <location>
        <begin position="258"/>
        <end position="270"/>
    </location>
</feature>
<evidence type="ECO:0000256" key="11">
    <source>
        <dbReference type="ARBA" id="ARBA00063820"/>
    </source>
</evidence>
<dbReference type="GO" id="GO:0009887">
    <property type="term" value="P:animal organ morphogenesis"/>
    <property type="evidence" value="ECO:0007669"/>
    <property type="project" value="UniProtKB-ARBA"/>
</dbReference>
<keyword evidence="17" id="KW-1185">Reference proteome</keyword>
<evidence type="ECO:0000256" key="5">
    <source>
        <dbReference type="ARBA" id="ARBA00022737"/>
    </source>
</evidence>
<dbReference type="SUPFAM" id="SSF56219">
    <property type="entry name" value="DNase I-like"/>
    <property type="match status" value="1"/>
</dbReference>
<evidence type="ECO:0000256" key="2">
    <source>
        <dbReference type="ARBA" id="ARBA00022525"/>
    </source>
</evidence>
<dbReference type="EMBL" id="JAUCMX010000013">
    <property type="protein sequence ID" value="KAK3526826.1"/>
    <property type="molecule type" value="Genomic_DNA"/>
</dbReference>
<feature type="compositionally biased region" description="Pro residues" evidence="13">
    <location>
        <begin position="236"/>
        <end position="255"/>
    </location>
</feature>
<feature type="signal peptide" evidence="14">
    <location>
        <begin position="1"/>
        <end position="27"/>
    </location>
</feature>
<evidence type="ECO:0000256" key="9">
    <source>
        <dbReference type="ARBA" id="ARBA00049648"/>
    </source>
</evidence>
<gene>
    <name evidence="16" type="ORF">QTP70_034873</name>
</gene>
<keyword evidence="2" id="KW-0964">Secreted</keyword>
<dbReference type="FunFam" id="2.60.120.200:FF:000105">
    <property type="entry name" value="Collagen type IX alpha 1 chain"/>
    <property type="match status" value="1"/>
</dbReference>
<name>A0AAE0V0Y0_9TELE</name>
<organism evidence="16 17">
    <name type="scientific">Hemibagrus guttatus</name>
    <dbReference type="NCBI Taxonomy" id="175788"/>
    <lineage>
        <taxon>Eukaryota</taxon>
        <taxon>Metazoa</taxon>
        <taxon>Chordata</taxon>
        <taxon>Craniata</taxon>
        <taxon>Vertebrata</taxon>
        <taxon>Euteleostomi</taxon>
        <taxon>Actinopterygii</taxon>
        <taxon>Neopterygii</taxon>
        <taxon>Teleostei</taxon>
        <taxon>Ostariophysi</taxon>
        <taxon>Siluriformes</taxon>
        <taxon>Bagridae</taxon>
        <taxon>Hemibagrus</taxon>
    </lineage>
</organism>
<feature type="domain" description="Thrombospondin-like N-terminal" evidence="15">
    <location>
        <begin position="22"/>
        <end position="215"/>
    </location>
</feature>
<evidence type="ECO:0000256" key="13">
    <source>
        <dbReference type="SAM" id="MobiDB-lite"/>
    </source>
</evidence>
<comment type="function">
    <text evidence="10">Structural component of hyaline cartilage and vitreous of the eye.</text>
</comment>
<feature type="region of interest" description="Disordered" evidence="13">
    <location>
        <begin position="233"/>
        <end position="273"/>
    </location>
</feature>
<dbReference type="Proteomes" id="UP001274896">
    <property type="component" value="Unassembled WGS sequence"/>
</dbReference>
<dbReference type="Gene3D" id="3.60.10.10">
    <property type="entry name" value="Endonuclease/exonuclease/phosphatase"/>
    <property type="match status" value="1"/>
</dbReference>
<feature type="non-terminal residue" evidence="16">
    <location>
        <position position="435"/>
    </location>
</feature>
<sequence length="435" mass="48435">RGAWQQMMMECTIRLALLTMLCAPALARFDLITQLQSDATPLKGVRKVEGSTSTQLAYRLDREANFQIPTRPTFPRGFPAEYSFMTTFRMIKNTVNKVWNLWQVVDEDGMKQVGMRLNGDQQALEFFLTTMDGDLQTVTFRGLSVLFNTKWHKVMIGVESEMVTLYVDCQPVDQKPIKEKGYVSTDGETLFGRLDADSSSSVVFEVQWMLIHCDPKRAQRESCTELPVAEVIITSPPDPKPIPGPAGPPGSPGPRGPAGEDGRDGRDLNLRPKPWTKNLAFGTWNVTLLGGKEPEMVREVERYRLEIVRLASTHSLGSGTQLLERGWALFFSGVPHSEKRRAGVGLLIASQLSRHVLEFSPVNERVVPLRLQARDRCLTVVSAYGPNCSVEYPIFLETLREVLEGAPTGDSIVLLGDFNAHVGNDSDTWRGVIGN</sequence>
<evidence type="ECO:0000256" key="7">
    <source>
        <dbReference type="ARBA" id="ARBA00023157"/>
    </source>
</evidence>
<comment type="subcellular location">
    <subcellularLocation>
        <location evidence="1">Secreted</location>
        <location evidence="1">Extracellular space</location>
        <location evidence="1">Extracellular matrix</location>
    </subcellularLocation>
</comment>
<evidence type="ECO:0000256" key="6">
    <source>
        <dbReference type="ARBA" id="ARBA00023119"/>
    </source>
</evidence>
<evidence type="ECO:0000313" key="16">
    <source>
        <dbReference type="EMBL" id="KAK3526826.1"/>
    </source>
</evidence>
<dbReference type="AlphaFoldDB" id="A0AAE0V0Y0"/>
<dbReference type="InterPro" id="IPR013320">
    <property type="entry name" value="ConA-like_dom_sf"/>
</dbReference>
<dbReference type="InterPro" id="IPR036691">
    <property type="entry name" value="Endo/exonu/phosph_ase_sf"/>
</dbReference>
<evidence type="ECO:0000256" key="3">
    <source>
        <dbReference type="ARBA" id="ARBA00022530"/>
    </source>
</evidence>
<feature type="chain" id="PRO_5041914921" description="Collagen alpha-1(IX) chain" evidence="14">
    <location>
        <begin position="28"/>
        <end position="435"/>
    </location>
</feature>
<dbReference type="Gene3D" id="2.60.120.200">
    <property type="match status" value="1"/>
</dbReference>
<evidence type="ECO:0000313" key="17">
    <source>
        <dbReference type="Proteomes" id="UP001274896"/>
    </source>
</evidence>
<comment type="similarity">
    <text evidence="9">Belongs to the fibril-associated collagens with interrupted helices (FACIT) family.</text>
</comment>
<keyword evidence="4 14" id="KW-0732">Signal</keyword>
<evidence type="ECO:0000256" key="12">
    <source>
        <dbReference type="ARBA" id="ARBA00074726"/>
    </source>
</evidence>